<accession>A0A0V0RQ26</accession>
<sequence>MLRNREQFFLTHNQVVAFDSDVILSSIYNVSIFCYILFCHGHAPAVIDLGQLQTNVPLLFAFIVQL</sequence>
<proteinExistence type="predicted"/>
<dbReference type="AlphaFoldDB" id="A0A0V0RQ26"/>
<gene>
    <name evidence="1" type="ORF">T07_5790</name>
</gene>
<keyword evidence="2" id="KW-1185">Reference proteome</keyword>
<name>A0A0V0RQ26_9BILA</name>
<dbReference type="EMBL" id="JYDL01000104">
    <property type="protein sequence ID" value="KRX16571.1"/>
    <property type="molecule type" value="Genomic_DNA"/>
</dbReference>
<dbReference type="Proteomes" id="UP000054630">
    <property type="component" value="Unassembled WGS sequence"/>
</dbReference>
<organism evidence="1 2">
    <name type="scientific">Trichinella nelsoni</name>
    <dbReference type="NCBI Taxonomy" id="6336"/>
    <lineage>
        <taxon>Eukaryota</taxon>
        <taxon>Metazoa</taxon>
        <taxon>Ecdysozoa</taxon>
        <taxon>Nematoda</taxon>
        <taxon>Enoplea</taxon>
        <taxon>Dorylaimia</taxon>
        <taxon>Trichinellida</taxon>
        <taxon>Trichinellidae</taxon>
        <taxon>Trichinella</taxon>
    </lineage>
</organism>
<evidence type="ECO:0000313" key="2">
    <source>
        <dbReference type="Proteomes" id="UP000054630"/>
    </source>
</evidence>
<reference evidence="1 2" key="1">
    <citation type="submission" date="2015-01" db="EMBL/GenBank/DDBJ databases">
        <title>Evolution of Trichinella species and genotypes.</title>
        <authorList>
            <person name="Korhonen P.K."/>
            <person name="Edoardo P."/>
            <person name="Giuseppe L.R."/>
            <person name="Gasser R.B."/>
        </authorList>
    </citation>
    <scope>NUCLEOTIDE SEQUENCE [LARGE SCALE GENOMIC DNA]</scope>
    <source>
        <strain evidence="1">ISS37</strain>
    </source>
</reference>
<evidence type="ECO:0000313" key="1">
    <source>
        <dbReference type="EMBL" id="KRX16571.1"/>
    </source>
</evidence>
<protein>
    <submittedName>
        <fullName evidence="1">Uncharacterized protein</fullName>
    </submittedName>
</protein>
<comment type="caution">
    <text evidence="1">The sequence shown here is derived from an EMBL/GenBank/DDBJ whole genome shotgun (WGS) entry which is preliminary data.</text>
</comment>